<name>A0A0D2XXT1_FUSOF</name>
<dbReference type="EnsemblFungi" id="FOXG_08800T0">
    <property type="protein sequence ID" value="FOXG_08800P0"/>
    <property type="gene ID" value="FOXG_08800"/>
</dbReference>
<dbReference type="Proteomes" id="UP000002489">
    <property type="component" value="Unassembled WGS sequence"/>
</dbReference>
<accession>A0A0D2XXT1</accession>
<dbReference type="AlphaFoldDB" id="A0A0D2XXT1"/>
<protein>
    <submittedName>
        <fullName evidence="1">Uncharacterized protein</fullName>
    </submittedName>
</protein>
<sequence length="102" mass="11570">MKMLGLIRQHFDGVTWAYLPLNAQNVLSTEITCKRPRNVRAQVEALIRRHDTVPRASTSKANASKAKQMFKTPLSKDTGVRQLTDRVSKLRGTTVYQEHPPL</sequence>
<proteinExistence type="predicted"/>
<evidence type="ECO:0000313" key="1">
    <source>
        <dbReference type="EnsemblFungi" id="FOXG_08800P0"/>
    </source>
</evidence>
<organism evidence="1 2">
    <name type="scientific">Fusarium oxysporum (strain Fo5176)</name>
    <name type="common">Fusarium vascular wilt</name>
    <dbReference type="NCBI Taxonomy" id="660025"/>
    <lineage>
        <taxon>Eukaryota</taxon>
        <taxon>Fungi</taxon>
        <taxon>Dikarya</taxon>
        <taxon>Ascomycota</taxon>
        <taxon>Pezizomycotina</taxon>
        <taxon>Sordariomycetes</taxon>
        <taxon>Hypocreomycetidae</taxon>
        <taxon>Hypocreales</taxon>
        <taxon>Nectriaceae</taxon>
        <taxon>Fusarium</taxon>
        <taxon>Fusarium oxysporum species complex</taxon>
    </lineage>
</organism>
<reference evidence="2" key="1">
    <citation type="journal article" date="2012" name="Mol. Plant Microbe Interact.">
        <title>A highly conserved effector in Fusarium oxysporum is required for full virulence on Arabidopsis.</title>
        <authorList>
            <person name="Thatcher L.F."/>
            <person name="Gardiner D.M."/>
            <person name="Kazan K."/>
            <person name="Manners J."/>
        </authorList>
    </citation>
    <scope>NUCLEOTIDE SEQUENCE [LARGE SCALE GENOMIC DNA]</scope>
    <source>
        <strain evidence="2">Fo5176</strain>
    </source>
</reference>
<evidence type="ECO:0000313" key="2">
    <source>
        <dbReference type="Proteomes" id="UP000002489"/>
    </source>
</evidence>
<reference evidence="1" key="2">
    <citation type="submission" date="2025-08" db="UniProtKB">
        <authorList>
            <consortium name="EnsemblFungi"/>
        </authorList>
    </citation>
    <scope>IDENTIFICATION</scope>
    <source>
        <strain evidence="1">4287 / CBS 123668 / FGSC 9935 / NRRL 34936</strain>
    </source>
</reference>